<dbReference type="Proteomes" id="UP000585437">
    <property type="component" value="Unassembled WGS sequence"/>
</dbReference>
<keyword evidence="4" id="KW-0472">Membrane</keyword>
<organism evidence="7 8">
    <name type="scientific">Rhizobium soli</name>
    <dbReference type="NCBI Taxonomy" id="424798"/>
    <lineage>
        <taxon>Bacteria</taxon>
        <taxon>Pseudomonadati</taxon>
        <taxon>Pseudomonadota</taxon>
        <taxon>Alphaproteobacteria</taxon>
        <taxon>Hyphomicrobiales</taxon>
        <taxon>Rhizobiaceae</taxon>
        <taxon>Rhizobium/Agrobacterium group</taxon>
        <taxon>Rhizobium</taxon>
    </lineage>
</organism>
<keyword evidence="4" id="KW-1133">Transmembrane helix</keyword>
<feature type="domain" description="HAMP" evidence="5">
    <location>
        <begin position="70"/>
        <end position="122"/>
    </location>
</feature>
<dbReference type="FunFam" id="3.30.70.270:FF:000001">
    <property type="entry name" value="Diguanylate cyclase domain protein"/>
    <property type="match status" value="1"/>
</dbReference>
<name>A0A7X0JGJ6_9HYPH</name>
<dbReference type="InterPro" id="IPR000160">
    <property type="entry name" value="GGDEF_dom"/>
</dbReference>
<keyword evidence="8" id="KW-1185">Reference proteome</keyword>
<dbReference type="CDD" id="cd06225">
    <property type="entry name" value="HAMP"/>
    <property type="match status" value="1"/>
</dbReference>
<dbReference type="EMBL" id="JACHBU010000001">
    <property type="protein sequence ID" value="MBB6507194.1"/>
    <property type="molecule type" value="Genomic_DNA"/>
</dbReference>
<dbReference type="InterPro" id="IPR029787">
    <property type="entry name" value="Nucleotide_cyclase"/>
</dbReference>
<comment type="caution">
    <text evidence="7">The sequence shown here is derived from an EMBL/GenBank/DDBJ whole genome shotgun (WGS) entry which is preliminary data.</text>
</comment>
<dbReference type="Gene3D" id="6.10.340.10">
    <property type="match status" value="1"/>
</dbReference>
<dbReference type="Gene3D" id="3.30.70.270">
    <property type="match status" value="1"/>
</dbReference>
<dbReference type="GO" id="GO:0007165">
    <property type="term" value="P:signal transduction"/>
    <property type="evidence" value="ECO:0007669"/>
    <property type="project" value="InterPro"/>
</dbReference>
<reference evidence="7 8" key="1">
    <citation type="submission" date="2020-08" db="EMBL/GenBank/DDBJ databases">
        <title>The Agave Microbiome: Exploring the role of microbial communities in plant adaptations to desert environments.</title>
        <authorList>
            <person name="Partida-Martinez L.P."/>
        </authorList>
    </citation>
    <scope>NUCLEOTIDE SEQUENCE [LARGE SCALE GENOMIC DNA]</scope>
    <source>
        <strain evidence="7 8">AS3.12</strain>
    </source>
</reference>
<feature type="domain" description="GGDEF" evidence="6">
    <location>
        <begin position="158"/>
        <end position="289"/>
    </location>
</feature>
<accession>A0A7X0JGJ6</accession>
<dbReference type="SUPFAM" id="SSF55073">
    <property type="entry name" value="Nucleotide cyclase"/>
    <property type="match status" value="1"/>
</dbReference>
<dbReference type="Pfam" id="PF00990">
    <property type="entry name" value="GGDEF"/>
    <property type="match status" value="1"/>
</dbReference>
<dbReference type="SMART" id="SM00304">
    <property type="entry name" value="HAMP"/>
    <property type="match status" value="1"/>
</dbReference>
<dbReference type="GO" id="GO:0016020">
    <property type="term" value="C:membrane"/>
    <property type="evidence" value="ECO:0007669"/>
    <property type="project" value="InterPro"/>
</dbReference>
<feature type="transmembrane region" description="Helical" evidence="4">
    <location>
        <begin position="20"/>
        <end position="41"/>
    </location>
</feature>
<evidence type="ECO:0000256" key="4">
    <source>
        <dbReference type="SAM" id="Phobius"/>
    </source>
</evidence>
<dbReference type="PANTHER" id="PTHR45138:SF9">
    <property type="entry name" value="DIGUANYLATE CYCLASE DGCM-RELATED"/>
    <property type="match status" value="1"/>
</dbReference>
<comment type="catalytic activity">
    <reaction evidence="2">
        <text>2 GTP = 3',3'-c-di-GMP + 2 diphosphate</text>
        <dbReference type="Rhea" id="RHEA:24898"/>
        <dbReference type="ChEBI" id="CHEBI:33019"/>
        <dbReference type="ChEBI" id="CHEBI:37565"/>
        <dbReference type="ChEBI" id="CHEBI:58805"/>
        <dbReference type="EC" id="2.7.7.65"/>
    </reaction>
</comment>
<dbReference type="InterPro" id="IPR043128">
    <property type="entry name" value="Rev_trsase/Diguanyl_cyclase"/>
</dbReference>
<keyword evidence="4" id="KW-0812">Transmembrane</keyword>
<dbReference type="PROSITE" id="PS50887">
    <property type="entry name" value="GGDEF"/>
    <property type="match status" value="1"/>
</dbReference>
<dbReference type="SMART" id="SM00267">
    <property type="entry name" value="GGDEF"/>
    <property type="match status" value="1"/>
</dbReference>
<dbReference type="RefSeq" id="WP_113110791.1">
    <property type="nucleotide sequence ID" value="NZ_JACHBU010000001.1"/>
</dbReference>
<feature type="region of interest" description="Disordered" evidence="3">
    <location>
        <begin position="280"/>
        <end position="316"/>
    </location>
</feature>
<evidence type="ECO:0000256" key="2">
    <source>
        <dbReference type="ARBA" id="ARBA00034247"/>
    </source>
</evidence>
<dbReference type="CDD" id="cd01949">
    <property type="entry name" value="GGDEF"/>
    <property type="match status" value="1"/>
</dbReference>
<dbReference type="GO" id="GO:0052621">
    <property type="term" value="F:diguanylate cyclase activity"/>
    <property type="evidence" value="ECO:0007669"/>
    <property type="project" value="UniProtKB-EC"/>
</dbReference>
<dbReference type="NCBIfam" id="TIGR00254">
    <property type="entry name" value="GGDEF"/>
    <property type="match status" value="1"/>
</dbReference>
<dbReference type="Pfam" id="PF00672">
    <property type="entry name" value="HAMP"/>
    <property type="match status" value="1"/>
</dbReference>
<dbReference type="InterPro" id="IPR050469">
    <property type="entry name" value="Diguanylate_Cyclase"/>
</dbReference>
<evidence type="ECO:0000313" key="7">
    <source>
        <dbReference type="EMBL" id="MBB6507194.1"/>
    </source>
</evidence>
<evidence type="ECO:0000313" key="8">
    <source>
        <dbReference type="Proteomes" id="UP000585437"/>
    </source>
</evidence>
<dbReference type="PROSITE" id="PS50885">
    <property type="entry name" value="HAMP"/>
    <property type="match status" value="1"/>
</dbReference>
<dbReference type="AlphaFoldDB" id="A0A7X0JGJ6"/>
<dbReference type="InterPro" id="IPR003660">
    <property type="entry name" value="HAMP_dom"/>
</dbReference>
<feature type="transmembrane region" description="Helical" evidence="4">
    <location>
        <begin position="47"/>
        <end position="73"/>
    </location>
</feature>
<dbReference type="EC" id="2.7.7.65" evidence="1"/>
<evidence type="ECO:0000256" key="1">
    <source>
        <dbReference type="ARBA" id="ARBA00012528"/>
    </source>
</evidence>
<proteinExistence type="predicted"/>
<gene>
    <name evidence="7" type="ORF">F4695_000513</name>
</gene>
<evidence type="ECO:0000259" key="5">
    <source>
        <dbReference type="PROSITE" id="PS50885"/>
    </source>
</evidence>
<protein>
    <recommendedName>
        <fullName evidence="1">diguanylate cyclase</fullName>
        <ecNumber evidence="1">2.7.7.65</ecNumber>
    </recommendedName>
</protein>
<dbReference type="PANTHER" id="PTHR45138">
    <property type="entry name" value="REGULATORY COMPONENTS OF SENSORY TRANSDUCTION SYSTEM"/>
    <property type="match status" value="1"/>
</dbReference>
<sequence length="316" mass="34214">MNPTPPMALQPFRKSLTAKIFMICFLSIHVPLIAVIAYLAIGFETQPITLLLLLLGATLIGTVACLSGLWLLLRPLRSLTRAVKTYRDEGQPVRMFSKADDEIGVLATAVTSMVAEVETLMQKLRHQAMTDPLTGLGNRRWLSERVAQELARAERQAEPISVILFDLDKFKTINDSHGHDVGDQVLVAAGEIATNYVRPYDLAARIGGEEFCIVLPKTTETEAADIAERLRAALAKTTVTPLAQGRLTASFGVYQGEAGESFAQMLRVADTLLYDAKQGGRNRVRQAARNTAGNPARSPSHAQATHAATGAGKPAN</sequence>
<evidence type="ECO:0000256" key="3">
    <source>
        <dbReference type="SAM" id="MobiDB-lite"/>
    </source>
</evidence>
<feature type="compositionally biased region" description="Low complexity" evidence="3">
    <location>
        <begin position="301"/>
        <end position="316"/>
    </location>
</feature>
<evidence type="ECO:0000259" key="6">
    <source>
        <dbReference type="PROSITE" id="PS50887"/>
    </source>
</evidence>
<dbReference type="SUPFAM" id="SSF158472">
    <property type="entry name" value="HAMP domain-like"/>
    <property type="match status" value="1"/>
</dbReference>